<sequence length="423" mass="47141">MEYPGGPTGHPGGGPAPGPYVPAWEPPTDVEAALYGAKARQDWAAYYDTLGDTWLCYSLPRGPLDALGQRDMYPYWSTVTGTWCFAVLTQGMLPAPVADPVFVRTTLDNLAASWPDDRWWLAVNPGSPCEAYFPGTLPVRTVWRHHADRAWRGQRDTLRTLRVGGPLHGPVAHGLACGALHCVRDGSLWNAMGWHGSGYDGERERIRGPWDVHGRDDWRCRQEQLLNGAMSDPDWEFVLAVRRSLHDETDGTEEGEDTGTDRTGPAAALRWRAATERAARAEEGGEGGDPDGSGAEARVKRLQQLIGRIMRYESRFRADGLLPPDGTVRSVRAWDYGLASMMARWGLGGRYCDMAEAERAVVRAGEVSKEAYESWEEFSLGYVLGRCLHFDEERYDDWYTDMVTAHRILTTDPGSPWLNIPFK</sequence>
<feature type="compositionally biased region" description="Basic and acidic residues" evidence="1">
    <location>
        <begin position="273"/>
        <end position="283"/>
    </location>
</feature>
<evidence type="ECO:0000259" key="2">
    <source>
        <dbReference type="Pfam" id="PF06889"/>
    </source>
</evidence>
<feature type="region of interest" description="Disordered" evidence="1">
    <location>
        <begin position="1"/>
        <end position="23"/>
    </location>
</feature>
<gene>
    <name evidence="3" type="ORF">KDA82_33745</name>
</gene>
<name>A0A8T4J1L0_9ACTN</name>
<proteinExistence type="predicted"/>
<feature type="compositionally biased region" description="Gly residues" evidence="1">
    <location>
        <begin position="1"/>
        <end position="13"/>
    </location>
</feature>
<dbReference type="Pfam" id="PF06889">
    <property type="entry name" value="DUF1266"/>
    <property type="match status" value="1"/>
</dbReference>
<reference evidence="3" key="1">
    <citation type="submission" date="2021-04" db="EMBL/GenBank/DDBJ databases">
        <title>Sequencing of actinobacteria type strains.</title>
        <authorList>
            <person name="Nguyen G.-S."/>
            <person name="Wentzel A."/>
        </authorList>
    </citation>
    <scope>NUCLEOTIDE SEQUENCE</scope>
    <source>
        <strain evidence="3">DSM 42095</strain>
    </source>
</reference>
<dbReference type="EMBL" id="JAGSMN010001097">
    <property type="protein sequence ID" value="MBR7677865.1"/>
    <property type="molecule type" value="Genomic_DNA"/>
</dbReference>
<feature type="domain" description="DUF1266" evidence="2">
    <location>
        <begin position="207"/>
        <end position="422"/>
    </location>
</feature>
<protein>
    <submittedName>
        <fullName evidence="3">DUF1266 domain-containing protein</fullName>
    </submittedName>
</protein>
<organism evidence="3 4">
    <name type="scientific">Streptomyces daliensis</name>
    <dbReference type="NCBI Taxonomy" id="299421"/>
    <lineage>
        <taxon>Bacteria</taxon>
        <taxon>Bacillati</taxon>
        <taxon>Actinomycetota</taxon>
        <taxon>Actinomycetes</taxon>
        <taxon>Kitasatosporales</taxon>
        <taxon>Streptomycetaceae</taxon>
        <taxon>Streptomyces</taxon>
    </lineage>
</organism>
<feature type="region of interest" description="Disordered" evidence="1">
    <location>
        <begin position="247"/>
        <end position="266"/>
    </location>
</feature>
<evidence type="ECO:0000313" key="3">
    <source>
        <dbReference type="EMBL" id="MBR7677865.1"/>
    </source>
</evidence>
<evidence type="ECO:0000313" key="4">
    <source>
        <dbReference type="Proteomes" id="UP000675554"/>
    </source>
</evidence>
<feature type="region of interest" description="Disordered" evidence="1">
    <location>
        <begin position="271"/>
        <end position="296"/>
    </location>
</feature>
<dbReference type="AlphaFoldDB" id="A0A8T4J1L0"/>
<evidence type="ECO:0000256" key="1">
    <source>
        <dbReference type="SAM" id="MobiDB-lite"/>
    </source>
</evidence>
<dbReference type="Proteomes" id="UP000675554">
    <property type="component" value="Unassembled WGS sequence"/>
</dbReference>
<accession>A0A8T4J1L0</accession>
<keyword evidence="4" id="KW-1185">Reference proteome</keyword>
<dbReference type="InterPro" id="IPR009677">
    <property type="entry name" value="DUF1266"/>
</dbReference>
<comment type="caution">
    <text evidence="3">The sequence shown here is derived from an EMBL/GenBank/DDBJ whole genome shotgun (WGS) entry which is preliminary data.</text>
</comment>